<evidence type="ECO:0000313" key="2">
    <source>
        <dbReference type="EMBL" id="KAK4235003.1"/>
    </source>
</evidence>
<reference evidence="2" key="2">
    <citation type="submission" date="2023-05" db="EMBL/GenBank/DDBJ databases">
        <authorList>
            <consortium name="Lawrence Berkeley National Laboratory"/>
            <person name="Steindorff A."/>
            <person name="Hensen N."/>
            <person name="Bonometti L."/>
            <person name="Westerberg I."/>
            <person name="Brannstrom I.O."/>
            <person name="Guillou S."/>
            <person name="Cros-Aarteil S."/>
            <person name="Calhoun S."/>
            <person name="Haridas S."/>
            <person name="Kuo A."/>
            <person name="Mondo S."/>
            <person name="Pangilinan J."/>
            <person name="Riley R."/>
            <person name="Labutti K."/>
            <person name="Andreopoulos B."/>
            <person name="Lipzen A."/>
            <person name="Chen C."/>
            <person name="Yanf M."/>
            <person name="Daum C."/>
            <person name="Ng V."/>
            <person name="Clum A."/>
            <person name="Ohm R."/>
            <person name="Martin F."/>
            <person name="Silar P."/>
            <person name="Natvig D."/>
            <person name="Lalanne C."/>
            <person name="Gautier V."/>
            <person name="Ament-Velasquez S.L."/>
            <person name="Kruys A."/>
            <person name="Hutchinson M.I."/>
            <person name="Powell A.J."/>
            <person name="Barry K."/>
            <person name="Miller A.N."/>
            <person name="Grigoriev I.V."/>
            <person name="Debuchy R."/>
            <person name="Gladieux P."/>
            <person name="Thoren M.H."/>
            <person name="Johannesson H."/>
        </authorList>
    </citation>
    <scope>NUCLEOTIDE SEQUENCE</scope>
    <source>
        <strain evidence="2">CBS 532.94</strain>
    </source>
</reference>
<feature type="compositionally biased region" description="Polar residues" evidence="1">
    <location>
        <begin position="316"/>
        <end position="334"/>
    </location>
</feature>
<gene>
    <name evidence="2" type="ORF">C8A03DRAFT_46779</name>
</gene>
<dbReference type="AlphaFoldDB" id="A0AAN7C417"/>
<feature type="compositionally biased region" description="Polar residues" evidence="1">
    <location>
        <begin position="591"/>
        <end position="614"/>
    </location>
</feature>
<dbReference type="PANTHER" id="PTHR36847">
    <property type="entry name" value="AMIDOLIGASE ENZYME"/>
    <property type="match status" value="1"/>
</dbReference>
<reference evidence="2" key="1">
    <citation type="journal article" date="2023" name="Mol. Phylogenet. Evol.">
        <title>Genome-scale phylogeny and comparative genomics of the fungal order Sordariales.</title>
        <authorList>
            <person name="Hensen N."/>
            <person name="Bonometti L."/>
            <person name="Westerberg I."/>
            <person name="Brannstrom I.O."/>
            <person name="Guillou S."/>
            <person name="Cros-Aarteil S."/>
            <person name="Calhoun S."/>
            <person name="Haridas S."/>
            <person name="Kuo A."/>
            <person name="Mondo S."/>
            <person name="Pangilinan J."/>
            <person name="Riley R."/>
            <person name="LaButti K."/>
            <person name="Andreopoulos B."/>
            <person name="Lipzen A."/>
            <person name="Chen C."/>
            <person name="Yan M."/>
            <person name="Daum C."/>
            <person name="Ng V."/>
            <person name="Clum A."/>
            <person name="Steindorff A."/>
            <person name="Ohm R.A."/>
            <person name="Martin F."/>
            <person name="Silar P."/>
            <person name="Natvig D.O."/>
            <person name="Lalanne C."/>
            <person name="Gautier V."/>
            <person name="Ament-Velasquez S.L."/>
            <person name="Kruys A."/>
            <person name="Hutchinson M.I."/>
            <person name="Powell A.J."/>
            <person name="Barry K."/>
            <person name="Miller A.N."/>
            <person name="Grigoriev I.V."/>
            <person name="Debuchy R."/>
            <person name="Gladieux P."/>
            <person name="Hiltunen Thoren M."/>
            <person name="Johannesson H."/>
        </authorList>
    </citation>
    <scope>NUCLEOTIDE SEQUENCE</scope>
    <source>
        <strain evidence="2">CBS 532.94</strain>
    </source>
</reference>
<evidence type="ECO:0000313" key="3">
    <source>
        <dbReference type="Proteomes" id="UP001303760"/>
    </source>
</evidence>
<feature type="region of interest" description="Disordered" evidence="1">
    <location>
        <begin position="308"/>
        <end position="334"/>
    </location>
</feature>
<feature type="compositionally biased region" description="Basic and acidic residues" evidence="1">
    <location>
        <begin position="575"/>
        <end position="590"/>
    </location>
</feature>
<feature type="region of interest" description="Disordered" evidence="1">
    <location>
        <begin position="539"/>
        <end position="614"/>
    </location>
</feature>
<accession>A0AAN7C417</accession>
<feature type="region of interest" description="Disordered" evidence="1">
    <location>
        <begin position="206"/>
        <end position="240"/>
    </location>
</feature>
<keyword evidence="3" id="KW-1185">Reference proteome</keyword>
<dbReference type="PANTHER" id="PTHR36847:SF1">
    <property type="entry name" value="AMIDOLIGASE ENZYME"/>
    <property type="match status" value="1"/>
</dbReference>
<evidence type="ECO:0000256" key="1">
    <source>
        <dbReference type="SAM" id="MobiDB-lite"/>
    </source>
</evidence>
<organism evidence="2 3">
    <name type="scientific">Achaetomium macrosporum</name>
    <dbReference type="NCBI Taxonomy" id="79813"/>
    <lineage>
        <taxon>Eukaryota</taxon>
        <taxon>Fungi</taxon>
        <taxon>Dikarya</taxon>
        <taxon>Ascomycota</taxon>
        <taxon>Pezizomycotina</taxon>
        <taxon>Sordariomycetes</taxon>
        <taxon>Sordariomycetidae</taxon>
        <taxon>Sordariales</taxon>
        <taxon>Chaetomiaceae</taxon>
        <taxon>Achaetomium</taxon>
    </lineage>
</organism>
<name>A0AAN7C417_9PEZI</name>
<comment type="caution">
    <text evidence="2">The sequence shown here is derived from an EMBL/GenBank/DDBJ whole genome shotgun (WGS) entry which is preliminary data.</text>
</comment>
<dbReference type="EMBL" id="MU860307">
    <property type="protein sequence ID" value="KAK4235003.1"/>
    <property type="molecule type" value="Genomic_DNA"/>
</dbReference>
<sequence>MSKEREQTASPNKDGDELSFGIELEFLFIYKELGQYKYYWSPEFKEDKGTHGDGEKEAATATFPMRIIIIIALPVTALSSTYARTADWAEEEIKKAILSVPGAKIEHQPTPEGTPDHLRSMYVVTDHADLFSGWTIKQDGSVREDMKFPPGYGCLAFELTSPTLWDRPESHQHVFLVIQELANRFCLRVNQSTGFHCHVGAGEKLRDGETPDKNTPVPSVTSNNSWTSAGWGTGGTSRGEARVEVRRHSLGVLKRAAALMWAADGFLCHAHPPERASNTYCPPIRYTSRLAHGVELRYIRDGPIARQREHPLDDSTPFNTTTTPILPPQQNQYLPAQRPPLTIQALAGLQRRDMPNPNPNPHNNNNQTDTWAAANIKNKTVASGVRHIMSCKNRAEIASLFHPPSNTAFYERANYNFTHYRAREAGHHWAGEDKVTIEFREAAGTMNPLWVCAWASVCLGIFRFARDAEDEKFWGVIERLARAEEEERETGRVGGGRYDVVSLLFDLGLFAEGLYLERKLRVEDPVRFWYPCRLPGPDEVVGGGDGGARTPRPRSPAPAGDAIDPREAGWSGVEAWEREAASSGWGRDDGQQLTGSGESSPFVQSPTTSAKSTW</sequence>
<protein>
    <submittedName>
        <fullName evidence="2">Uncharacterized protein</fullName>
    </submittedName>
</protein>
<proteinExistence type="predicted"/>
<dbReference type="Proteomes" id="UP001303760">
    <property type="component" value="Unassembled WGS sequence"/>
</dbReference>